<gene>
    <name evidence="1" type="ORF">OJ996_02290</name>
</gene>
<dbReference type="InterPro" id="IPR029058">
    <property type="entry name" value="AB_hydrolase_fold"/>
</dbReference>
<organism evidence="1 2">
    <name type="scientific">Luteolibacter rhizosphaerae</name>
    <dbReference type="NCBI Taxonomy" id="2989719"/>
    <lineage>
        <taxon>Bacteria</taxon>
        <taxon>Pseudomonadati</taxon>
        <taxon>Verrucomicrobiota</taxon>
        <taxon>Verrucomicrobiia</taxon>
        <taxon>Verrucomicrobiales</taxon>
        <taxon>Verrucomicrobiaceae</taxon>
        <taxon>Luteolibacter</taxon>
    </lineage>
</organism>
<comment type="caution">
    <text evidence="1">The sequence shown here is derived from an EMBL/GenBank/DDBJ whole genome shotgun (WGS) entry which is preliminary data.</text>
</comment>
<dbReference type="Gene3D" id="3.40.50.1820">
    <property type="entry name" value="alpha/beta hydrolase"/>
    <property type="match status" value="1"/>
</dbReference>
<dbReference type="Proteomes" id="UP001165653">
    <property type="component" value="Unassembled WGS sequence"/>
</dbReference>
<evidence type="ECO:0000313" key="2">
    <source>
        <dbReference type="Proteomes" id="UP001165653"/>
    </source>
</evidence>
<dbReference type="PANTHER" id="PTHR12277">
    <property type="entry name" value="ALPHA/BETA HYDROLASE DOMAIN-CONTAINING PROTEIN"/>
    <property type="match status" value="1"/>
</dbReference>
<sequence length="281" mass="31343">MSRRFTIFRRMLLWTILPIAAVLLLLAGCQGNLIYFPRPYGPDHVSRWDAEPGTRVIDYTTAQGKQQAYLLSKSDKPERLWVVCGGNATLVLEWSNWLREHGPEQDAWLLMDMPGYGACSGTPRPGTIRNTLKGAVPAGMAELGWSLPADRDKMRFFGHSLGAAVCLMGAEEFDIRRGVILTPFTSSMDMTKAMFGVDLGFIVWHRFDNLGRLKEMDRKGGAEVFVIHGSDDEAIPVAMSRKLAAEVPDVVRYTEIPGGRHNNLQEISPETVREALLKARP</sequence>
<keyword evidence="2" id="KW-1185">Reference proteome</keyword>
<keyword evidence="1" id="KW-0378">Hydrolase</keyword>
<dbReference type="RefSeq" id="WP_264510721.1">
    <property type="nucleotide sequence ID" value="NZ_JAPDDR010000001.1"/>
</dbReference>
<protein>
    <submittedName>
        <fullName evidence="1">Alpha/beta hydrolase</fullName>
    </submittedName>
</protein>
<dbReference type="EMBL" id="JAPDDR010000001">
    <property type="protein sequence ID" value="MCW1912384.1"/>
    <property type="molecule type" value="Genomic_DNA"/>
</dbReference>
<name>A0ABT3FYI5_9BACT</name>
<dbReference type="GO" id="GO:0016787">
    <property type="term" value="F:hydrolase activity"/>
    <property type="evidence" value="ECO:0007669"/>
    <property type="project" value="UniProtKB-KW"/>
</dbReference>
<accession>A0ABT3FYI5</accession>
<proteinExistence type="predicted"/>
<reference evidence="1" key="1">
    <citation type="submission" date="2022-10" db="EMBL/GenBank/DDBJ databases">
        <title>Luteolibacter sp. GHJ8, whole genome shotgun sequencing project.</title>
        <authorList>
            <person name="Zhao G."/>
            <person name="Shen L."/>
        </authorList>
    </citation>
    <scope>NUCLEOTIDE SEQUENCE</scope>
    <source>
        <strain evidence="1">GHJ8</strain>
    </source>
</reference>
<evidence type="ECO:0000313" key="1">
    <source>
        <dbReference type="EMBL" id="MCW1912384.1"/>
    </source>
</evidence>
<dbReference type="PANTHER" id="PTHR12277:SF81">
    <property type="entry name" value="PROTEIN ABHD13"/>
    <property type="match status" value="1"/>
</dbReference>
<dbReference type="SUPFAM" id="SSF53474">
    <property type="entry name" value="alpha/beta-Hydrolases"/>
    <property type="match status" value="1"/>
</dbReference>
<dbReference type="PROSITE" id="PS51257">
    <property type="entry name" value="PROKAR_LIPOPROTEIN"/>
    <property type="match status" value="1"/>
</dbReference>